<reference evidence="9" key="2">
    <citation type="submission" date="2022-06" db="UniProtKB">
        <authorList>
            <consortium name="EnsemblMetazoa"/>
        </authorList>
    </citation>
    <scope>IDENTIFICATION</scope>
    <source>
        <strain evidence="9">DF5081</strain>
    </source>
</reference>
<evidence type="ECO:0000256" key="5">
    <source>
        <dbReference type="ARBA" id="ARBA00022759"/>
    </source>
</evidence>
<evidence type="ECO:0000256" key="1">
    <source>
        <dbReference type="ARBA" id="ARBA00012493"/>
    </source>
</evidence>
<dbReference type="Gene3D" id="3.30.70.270">
    <property type="match status" value="1"/>
</dbReference>
<evidence type="ECO:0000256" key="3">
    <source>
        <dbReference type="ARBA" id="ARBA00022695"/>
    </source>
</evidence>
<evidence type="ECO:0000259" key="8">
    <source>
        <dbReference type="Pfam" id="PF17917"/>
    </source>
</evidence>
<dbReference type="GO" id="GO:0004519">
    <property type="term" value="F:endonuclease activity"/>
    <property type="evidence" value="ECO:0007669"/>
    <property type="project" value="UniProtKB-KW"/>
</dbReference>
<evidence type="ECO:0000256" key="6">
    <source>
        <dbReference type="ARBA" id="ARBA00022801"/>
    </source>
</evidence>
<feature type="domain" description="Reverse transcriptase RNase H-like" evidence="8">
    <location>
        <begin position="93"/>
        <end position="196"/>
    </location>
</feature>
<dbReference type="SUPFAM" id="SSF56672">
    <property type="entry name" value="DNA/RNA polymerases"/>
    <property type="match status" value="1"/>
</dbReference>
<evidence type="ECO:0000313" key="9">
    <source>
        <dbReference type="EnsemblMetazoa" id="CJA40970.1"/>
    </source>
</evidence>
<dbReference type="InterPro" id="IPR041373">
    <property type="entry name" value="RT_RNaseH"/>
</dbReference>
<dbReference type="CDD" id="cd09274">
    <property type="entry name" value="RNase_HI_RT_Ty3"/>
    <property type="match status" value="1"/>
</dbReference>
<sequence length="470" mass="53182">MGVRTDGKKVEKMEKFPVPKDRKELHSFLGMCSYYRNFIMNFAKIAAPLTPLTSPKVAWRWGIEQQNAFDELKKRMVEAPVLAQPDIESARSFARPFCIFTDASGFGIGAVLAQPGEDGKVHPIAFASKALTPAEKNYHTSDKEALAVLFATRRFKHFIFGCPTTVYTDHQPLTSLFKGKNLADRLLRWSMEMQDFALNIVFLKGKANVVADALSRGGAQEIDEMKEVKEQAKMEIVRVINAVAVVKNEEKKTDSWRKLLEKNDMWRLIFEKLEKGVQEGMVEAGDGKRDIREFLTVEGELMLVTKYGAMLKGCPDWEKRSEELAKPGFTILNASKAEMPVEKQLKLEVRVRGRKALVVFQLVENSSEVLLLGTNAFKSIGVELKWKAENAVARAGERLRVPLQSCSQNEVIVDVDMGKKLWLESKKEWMPARLCSKNDEDMTVSVSNWRNEPKPLPLVSANNLPTDLRW</sequence>
<keyword evidence="7" id="KW-0695">RNA-directed DNA polymerase</keyword>
<organism evidence="9 10">
    <name type="scientific">Caenorhabditis japonica</name>
    <dbReference type="NCBI Taxonomy" id="281687"/>
    <lineage>
        <taxon>Eukaryota</taxon>
        <taxon>Metazoa</taxon>
        <taxon>Ecdysozoa</taxon>
        <taxon>Nematoda</taxon>
        <taxon>Chromadorea</taxon>
        <taxon>Rhabditida</taxon>
        <taxon>Rhabditina</taxon>
        <taxon>Rhabditomorpha</taxon>
        <taxon>Rhabditoidea</taxon>
        <taxon>Rhabditidae</taxon>
        <taxon>Peloderinae</taxon>
        <taxon>Caenorhabditis</taxon>
    </lineage>
</organism>
<evidence type="ECO:0000256" key="4">
    <source>
        <dbReference type="ARBA" id="ARBA00022722"/>
    </source>
</evidence>
<dbReference type="InterPro" id="IPR050951">
    <property type="entry name" value="Retrovirus_Pol_polyprotein"/>
</dbReference>
<evidence type="ECO:0000256" key="7">
    <source>
        <dbReference type="ARBA" id="ARBA00022918"/>
    </source>
</evidence>
<keyword evidence="2" id="KW-0808">Transferase</keyword>
<dbReference type="Proteomes" id="UP000005237">
    <property type="component" value="Unassembled WGS sequence"/>
</dbReference>
<dbReference type="InterPro" id="IPR043128">
    <property type="entry name" value="Rev_trsase/Diguanyl_cyclase"/>
</dbReference>
<dbReference type="InterPro" id="IPR043502">
    <property type="entry name" value="DNA/RNA_pol_sf"/>
</dbReference>
<keyword evidence="10" id="KW-1185">Reference proteome</keyword>
<dbReference type="Gene3D" id="3.10.20.370">
    <property type="match status" value="1"/>
</dbReference>
<evidence type="ECO:0000256" key="2">
    <source>
        <dbReference type="ARBA" id="ARBA00022679"/>
    </source>
</evidence>
<dbReference type="FunFam" id="3.10.20.370:FF:000001">
    <property type="entry name" value="Retrovirus-related Pol polyprotein from transposon 17.6-like protein"/>
    <property type="match status" value="1"/>
</dbReference>
<proteinExistence type="predicted"/>
<reference evidence="10" key="1">
    <citation type="submission" date="2010-08" db="EMBL/GenBank/DDBJ databases">
        <authorList>
            <consortium name="Caenorhabditis japonica Sequencing Consortium"/>
            <person name="Wilson R.K."/>
        </authorList>
    </citation>
    <scope>NUCLEOTIDE SEQUENCE [LARGE SCALE GENOMIC DNA]</scope>
    <source>
        <strain evidence="10">DF5081</strain>
    </source>
</reference>
<dbReference type="EnsemblMetazoa" id="CJA40970.1">
    <property type="protein sequence ID" value="CJA40970.1"/>
    <property type="gene ID" value="WBGene00216818"/>
</dbReference>
<evidence type="ECO:0000313" key="10">
    <source>
        <dbReference type="Proteomes" id="UP000005237"/>
    </source>
</evidence>
<accession>A0A8R1ESG8</accession>
<dbReference type="FunFam" id="3.30.70.270:FF:000020">
    <property type="entry name" value="Transposon Tf2-6 polyprotein-like Protein"/>
    <property type="match status" value="1"/>
</dbReference>
<dbReference type="AlphaFoldDB" id="A0A8R1ESG8"/>
<dbReference type="EC" id="2.7.7.49" evidence="1"/>
<dbReference type="GO" id="GO:0003964">
    <property type="term" value="F:RNA-directed DNA polymerase activity"/>
    <property type="evidence" value="ECO:0007669"/>
    <property type="project" value="UniProtKB-KW"/>
</dbReference>
<dbReference type="PANTHER" id="PTHR37984">
    <property type="entry name" value="PROTEIN CBG26694"/>
    <property type="match status" value="1"/>
</dbReference>
<keyword evidence="4" id="KW-0540">Nuclease</keyword>
<keyword evidence="3" id="KW-0548">Nucleotidyltransferase</keyword>
<dbReference type="GO" id="GO:0016787">
    <property type="term" value="F:hydrolase activity"/>
    <property type="evidence" value="ECO:0007669"/>
    <property type="project" value="UniProtKB-KW"/>
</dbReference>
<dbReference type="PANTHER" id="PTHR37984:SF5">
    <property type="entry name" value="PROTEIN NYNRIN-LIKE"/>
    <property type="match status" value="1"/>
</dbReference>
<keyword evidence="6" id="KW-0378">Hydrolase</keyword>
<protein>
    <recommendedName>
        <fullName evidence="1">RNA-directed DNA polymerase</fullName>
        <ecNumber evidence="1">2.7.7.49</ecNumber>
    </recommendedName>
</protein>
<keyword evidence="5" id="KW-0255">Endonuclease</keyword>
<dbReference type="Pfam" id="PF17917">
    <property type="entry name" value="RT_RNaseH"/>
    <property type="match status" value="1"/>
</dbReference>
<name>A0A8R1ESG8_CAEJA</name>